<evidence type="ECO:0000256" key="6">
    <source>
        <dbReference type="PIRSR" id="PIRSR000097-3"/>
    </source>
</evidence>
<reference evidence="8 9" key="1">
    <citation type="submission" date="2016-10" db="EMBL/GenBank/DDBJ databases">
        <authorList>
            <person name="de Groot N.N."/>
        </authorList>
    </citation>
    <scope>NUCLEOTIDE SEQUENCE [LARGE SCALE GENOMIC DNA]</scope>
    <source>
        <strain evidence="8 9">DSM 26130</strain>
    </source>
</reference>
<feature type="site" description="Lowers pKa of active site Tyr" evidence="6">
    <location>
        <position position="76"/>
    </location>
</feature>
<keyword evidence="9" id="KW-1185">Reference proteome</keyword>
<evidence type="ECO:0000256" key="1">
    <source>
        <dbReference type="ARBA" id="ARBA00007905"/>
    </source>
</evidence>
<dbReference type="FunFam" id="3.20.20.100:FF:000015">
    <property type="entry name" value="Oxidoreductase, aldo/keto reductase family"/>
    <property type="match status" value="1"/>
</dbReference>
<dbReference type="PIRSF" id="PIRSF000097">
    <property type="entry name" value="AKR"/>
    <property type="match status" value="1"/>
</dbReference>
<dbReference type="Proteomes" id="UP000198598">
    <property type="component" value="Unassembled WGS sequence"/>
</dbReference>
<comment type="similarity">
    <text evidence="1">Belongs to the aldo/keto reductase family.</text>
</comment>
<evidence type="ECO:0000313" key="8">
    <source>
        <dbReference type="EMBL" id="SFE07455.1"/>
    </source>
</evidence>
<name>A0A1I1XJA6_9BACT</name>
<dbReference type="PROSITE" id="PS00063">
    <property type="entry name" value="ALDOKETO_REDUCTASE_3"/>
    <property type="match status" value="1"/>
</dbReference>
<gene>
    <name evidence="8" type="ORF">SAMN05216167_11023</name>
</gene>
<proteinExistence type="inferred from homology"/>
<dbReference type="PRINTS" id="PR00069">
    <property type="entry name" value="ALDKETRDTASE"/>
</dbReference>
<dbReference type="Gene3D" id="3.20.20.100">
    <property type="entry name" value="NADP-dependent oxidoreductase domain"/>
    <property type="match status" value="1"/>
</dbReference>
<dbReference type="InterPro" id="IPR018170">
    <property type="entry name" value="Aldo/ket_reductase_CS"/>
</dbReference>
<feature type="active site" description="Proton donor" evidence="4">
    <location>
        <position position="51"/>
    </location>
</feature>
<evidence type="ECO:0000256" key="5">
    <source>
        <dbReference type="PIRSR" id="PIRSR000097-2"/>
    </source>
</evidence>
<protein>
    <submittedName>
        <fullName evidence="8">Aldo/keto reductase</fullName>
    </submittedName>
</protein>
<dbReference type="EMBL" id="FOLQ01000010">
    <property type="protein sequence ID" value="SFE07455.1"/>
    <property type="molecule type" value="Genomic_DNA"/>
</dbReference>
<dbReference type="STRING" id="662367.SAMN05216167_11023"/>
<dbReference type="AlphaFoldDB" id="A0A1I1XJA6"/>
<evidence type="ECO:0000256" key="4">
    <source>
        <dbReference type="PIRSR" id="PIRSR000097-1"/>
    </source>
</evidence>
<dbReference type="InterPro" id="IPR020471">
    <property type="entry name" value="AKR"/>
</dbReference>
<organism evidence="8 9">
    <name type="scientific">Spirosoma endophyticum</name>
    <dbReference type="NCBI Taxonomy" id="662367"/>
    <lineage>
        <taxon>Bacteria</taxon>
        <taxon>Pseudomonadati</taxon>
        <taxon>Bacteroidota</taxon>
        <taxon>Cytophagia</taxon>
        <taxon>Cytophagales</taxon>
        <taxon>Cytophagaceae</taxon>
        <taxon>Spirosoma</taxon>
    </lineage>
</organism>
<dbReference type="Pfam" id="PF00248">
    <property type="entry name" value="Aldo_ket_red"/>
    <property type="match status" value="1"/>
</dbReference>
<feature type="binding site" evidence="5">
    <location>
        <position position="109"/>
    </location>
    <ligand>
        <name>substrate</name>
    </ligand>
</feature>
<evidence type="ECO:0000259" key="7">
    <source>
        <dbReference type="Pfam" id="PF00248"/>
    </source>
</evidence>
<feature type="domain" description="NADP-dependent oxidoreductase" evidence="7">
    <location>
        <begin position="23"/>
        <end position="259"/>
    </location>
</feature>
<evidence type="ECO:0000313" key="9">
    <source>
        <dbReference type="Proteomes" id="UP000198598"/>
    </source>
</evidence>
<evidence type="ECO:0000256" key="2">
    <source>
        <dbReference type="ARBA" id="ARBA00022857"/>
    </source>
</evidence>
<evidence type="ECO:0000256" key="3">
    <source>
        <dbReference type="ARBA" id="ARBA00023002"/>
    </source>
</evidence>
<sequence>MKIPSTTLNNGVEMPLLGLGVHAPKNISEVQQAVEWALEAGCRLIDTATAYNNEREVADAIRESGIPRSDIFITTKVWNDDQGYTRTLRAFNRSLERLRLDVIDLYLIHWPIKEHRHETWRALEKIYADGRARAIGVSNHYPAHIDELLTEARIIPAINQVEFSPYSYLPEVITYCRDKNIQPEGYAPMVRGKKRDDPKLIALAEKYGKSTYQMLVRWSIQHGVVTIPKSVKRERIQENFNVLDFSISDEDMTLMDTFYDNTRVADDPRTIA</sequence>
<dbReference type="GO" id="GO:0016616">
    <property type="term" value="F:oxidoreductase activity, acting on the CH-OH group of donors, NAD or NADP as acceptor"/>
    <property type="evidence" value="ECO:0007669"/>
    <property type="project" value="UniProtKB-ARBA"/>
</dbReference>
<dbReference type="RefSeq" id="WP_093830226.1">
    <property type="nucleotide sequence ID" value="NZ_FOLQ01000010.1"/>
</dbReference>
<dbReference type="InterPro" id="IPR023210">
    <property type="entry name" value="NADP_OxRdtase_dom"/>
</dbReference>
<dbReference type="OrthoDB" id="9804790at2"/>
<keyword evidence="2" id="KW-0521">NADP</keyword>
<dbReference type="PANTHER" id="PTHR43827:SF3">
    <property type="entry name" value="NADP-DEPENDENT OXIDOREDUCTASE DOMAIN-CONTAINING PROTEIN"/>
    <property type="match status" value="1"/>
</dbReference>
<dbReference type="SUPFAM" id="SSF51430">
    <property type="entry name" value="NAD(P)-linked oxidoreductase"/>
    <property type="match status" value="1"/>
</dbReference>
<keyword evidence="3" id="KW-0560">Oxidoreductase</keyword>
<dbReference type="PANTHER" id="PTHR43827">
    <property type="entry name" value="2,5-DIKETO-D-GLUCONIC ACID REDUCTASE"/>
    <property type="match status" value="1"/>
</dbReference>
<accession>A0A1I1XJA6</accession>
<dbReference type="InterPro" id="IPR036812">
    <property type="entry name" value="NAD(P)_OxRdtase_dom_sf"/>
</dbReference>